<dbReference type="AlphaFoldDB" id="A0A051TRD8"/>
<keyword evidence="2" id="KW-1185">Reference proteome</keyword>
<proteinExistence type="predicted"/>
<evidence type="ECO:0000313" key="2">
    <source>
        <dbReference type="Proteomes" id="UP000025947"/>
    </source>
</evidence>
<dbReference type="HOGENOM" id="CLU_578493_0_0_11"/>
<comment type="caution">
    <text evidence="1">The sequence shown here is derived from an EMBL/GenBank/DDBJ whole genome shotgun (WGS) entry which is preliminary data.</text>
</comment>
<evidence type="ECO:0008006" key="3">
    <source>
        <dbReference type="Google" id="ProtNLM"/>
    </source>
</evidence>
<gene>
    <name evidence="1" type="ORF">K875_05020</name>
</gene>
<name>A0A051TRD8_9MYCO</name>
<protein>
    <recommendedName>
        <fullName evidence="3">Acyl-protein synthetase LuxE domain-containing protein</fullName>
    </recommendedName>
</protein>
<evidence type="ECO:0000313" key="1">
    <source>
        <dbReference type="EMBL" id="KBZ59459.1"/>
    </source>
</evidence>
<dbReference type="RefSeq" id="WP_044487306.1">
    <property type="nucleotide sequence ID" value="NZ_KK328284.1"/>
</dbReference>
<dbReference type="EMBL" id="JLXW01000011">
    <property type="protein sequence ID" value="KBZ59459.1"/>
    <property type="molecule type" value="Genomic_DNA"/>
</dbReference>
<accession>A0A051TRD8</accession>
<dbReference type="Proteomes" id="UP000025947">
    <property type="component" value="Unassembled WGS sequence"/>
</dbReference>
<organism evidence="1 2">
    <name type="scientific">Mycobacterium [tuberculosis] TKK-01-0051</name>
    <dbReference type="NCBI Taxonomy" id="1324261"/>
    <lineage>
        <taxon>Bacteria</taxon>
        <taxon>Bacillati</taxon>
        <taxon>Actinomycetota</taxon>
        <taxon>Actinomycetes</taxon>
        <taxon>Mycobacteriales</taxon>
        <taxon>Mycobacteriaceae</taxon>
        <taxon>Mycobacterium</taxon>
        <taxon>Mycobacterium avium complex (MAC)</taxon>
    </lineage>
</organism>
<sequence length="448" mass="48701">MTSAVERLVTMVGAEDCFDIEPAELLPLQLQAANERFEAQSERIPLLANRAESGGVERIAQPADLVPLLFAHTTYKTYAEGWLNDGRWDRMGRWLATVSTRDVDGLDTAGVQTLDDWLKRLETAGHYLSCSSGTTGKPAMLSCTEGDIELSARINSEALLWATGLTRGEDRKFLGLGPQFAAPREEAIRQAMVDCFSSRYPPYQFGDGEPITVGSMVDMITLRRKLADGTARPSEIADFERIAAQRGADMEASAKKAVDAVIEARAEPLLATGMFATLYQIAEGIRARGHGGDDFNPGNAMMVAGGLKGAVLPDNYREYVLETFNVTEDRLYHAYSMREINATFPLCAAQRYHVSPWVIMLPLDAAGEKLLDPVDGEIEARAAFFDGSIEGRWGGVISGDRVSVSFGKCRCGHQGPTVGREITRYADLPGGDKITCAGSIDAYVRGVA</sequence>
<reference evidence="1 2" key="1">
    <citation type="submission" date="2014-04" db="EMBL/GenBank/DDBJ databases">
        <title>The Genome Sequence of Mycobacterium tuberculosis TKK-01-0051.</title>
        <authorList>
            <consortium name="The Broad Institute Genomics Platform"/>
            <consortium name="The Broad Institute Genome Sequencing Center for Infectious Disease"/>
            <person name="Earl A.M."/>
            <person name="Cohen K."/>
            <person name="Pym A."/>
            <person name="Bishai W."/>
            <person name="Maharaj K."/>
            <person name="Desjardins C."/>
            <person name="Abeel T."/>
            <person name="Young S."/>
            <person name="Zeng Q."/>
            <person name="Gargeya S."/>
            <person name="Abouelleil A."/>
            <person name="Alvarado L."/>
            <person name="Chapman S.B."/>
            <person name="Gainer-Dewar J."/>
            <person name="Goldberg J."/>
            <person name="Griggs A."/>
            <person name="Gujja S."/>
            <person name="Hansen M."/>
            <person name="Howarth C."/>
            <person name="Imamovic A."/>
            <person name="Larimer J."/>
            <person name="Murphy C."/>
            <person name="Naylor J."/>
            <person name="Pearson M."/>
            <person name="Poon T.W."/>
            <person name="Priest M."/>
            <person name="Roberts A."/>
            <person name="Saif S."/>
            <person name="Shea T."/>
            <person name="Sykes S."/>
            <person name="Wortman J."/>
            <person name="Nusbaum C."/>
            <person name="Birren B."/>
        </authorList>
    </citation>
    <scope>NUCLEOTIDE SEQUENCE [LARGE SCALE GENOMIC DNA]</scope>
    <source>
        <strain evidence="1 2">TKK-01-0051</strain>
    </source>
</reference>
<dbReference type="PATRIC" id="fig|1324261.3.peg.5065"/>